<evidence type="ECO:0000313" key="3">
    <source>
        <dbReference type="Proteomes" id="UP000198211"/>
    </source>
</evidence>
<comment type="caution">
    <text evidence="2">The sequence shown here is derived from an EMBL/GenBank/DDBJ whole genome shotgun (WGS) entry which is preliminary data.</text>
</comment>
<protein>
    <recommendedName>
        <fullName evidence="4">Secreted protein</fullName>
    </recommendedName>
</protein>
<feature type="signal peptide" evidence="1">
    <location>
        <begin position="1"/>
        <end position="21"/>
    </location>
</feature>
<dbReference type="OrthoDB" id="121388at2759"/>
<evidence type="ECO:0000256" key="1">
    <source>
        <dbReference type="SAM" id="SignalP"/>
    </source>
</evidence>
<dbReference type="Proteomes" id="UP000198211">
    <property type="component" value="Unassembled WGS sequence"/>
</dbReference>
<evidence type="ECO:0008006" key="4">
    <source>
        <dbReference type="Google" id="ProtNLM"/>
    </source>
</evidence>
<evidence type="ECO:0000313" key="2">
    <source>
        <dbReference type="EMBL" id="OWY93046.1"/>
    </source>
</evidence>
<keyword evidence="3" id="KW-1185">Reference proteome</keyword>
<accession>A0A225UKG6</accession>
<dbReference type="EMBL" id="NBNE01016795">
    <property type="protein sequence ID" value="OWY93046.1"/>
    <property type="molecule type" value="Genomic_DNA"/>
</dbReference>
<proteinExistence type="predicted"/>
<reference evidence="3" key="1">
    <citation type="submission" date="2017-03" db="EMBL/GenBank/DDBJ databases">
        <title>Phytopthora megakarya and P. palmivora, two closely related causual agents of cacao black pod achieved similar genome size and gene model numbers by different mechanisms.</title>
        <authorList>
            <person name="Ali S."/>
            <person name="Shao J."/>
            <person name="Larry D.J."/>
            <person name="Kronmiller B."/>
            <person name="Shen D."/>
            <person name="Strem M.D."/>
            <person name="Melnick R.L."/>
            <person name="Guiltinan M.J."/>
            <person name="Tyler B.M."/>
            <person name="Meinhardt L.W."/>
            <person name="Bailey B.A."/>
        </authorList>
    </citation>
    <scope>NUCLEOTIDE SEQUENCE [LARGE SCALE GENOMIC DNA]</scope>
    <source>
        <strain evidence="3">zdho120</strain>
    </source>
</reference>
<dbReference type="AlphaFoldDB" id="A0A225UKG6"/>
<gene>
    <name evidence="2" type="ORF">PHMEG_00037697</name>
</gene>
<name>A0A225UKG6_9STRA</name>
<sequence length="122" mass="13066">MPSLGSFVTFFGLALLAVANAEDTTQRQSSSAVSEVDKTLLLAAINDVDAYNSKTLVCVYTVDKLETKQNNYSFGITGCKVDQEFVGRCPDLTSFPACGKYNVVVSSKAKGKKPQVKSISKA</sequence>
<organism evidence="2 3">
    <name type="scientific">Phytophthora megakarya</name>
    <dbReference type="NCBI Taxonomy" id="4795"/>
    <lineage>
        <taxon>Eukaryota</taxon>
        <taxon>Sar</taxon>
        <taxon>Stramenopiles</taxon>
        <taxon>Oomycota</taxon>
        <taxon>Peronosporomycetes</taxon>
        <taxon>Peronosporales</taxon>
        <taxon>Peronosporaceae</taxon>
        <taxon>Phytophthora</taxon>
    </lineage>
</organism>
<keyword evidence="1" id="KW-0732">Signal</keyword>
<feature type="chain" id="PRO_5012217618" description="Secreted protein" evidence="1">
    <location>
        <begin position="22"/>
        <end position="122"/>
    </location>
</feature>